<protein>
    <submittedName>
        <fullName evidence="3">Uncharacterized protein</fullName>
    </submittedName>
</protein>
<organism evidence="2 3">
    <name type="scientific">Globodera rostochiensis</name>
    <name type="common">Golden nematode worm</name>
    <name type="synonym">Heterodera rostochiensis</name>
    <dbReference type="NCBI Taxonomy" id="31243"/>
    <lineage>
        <taxon>Eukaryota</taxon>
        <taxon>Metazoa</taxon>
        <taxon>Ecdysozoa</taxon>
        <taxon>Nematoda</taxon>
        <taxon>Chromadorea</taxon>
        <taxon>Rhabditida</taxon>
        <taxon>Tylenchina</taxon>
        <taxon>Tylenchomorpha</taxon>
        <taxon>Tylenchoidea</taxon>
        <taxon>Heteroderidae</taxon>
        <taxon>Heteroderinae</taxon>
        <taxon>Globodera</taxon>
    </lineage>
</organism>
<evidence type="ECO:0000256" key="1">
    <source>
        <dbReference type="SAM" id="SignalP"/>
    </source>
</evidence>
<proteinExistence type="predicted"/>
<feature type="chain" id="PRO_5036858006" evidence="1">
    <location>
        <begin position="24"/>
        <end position="372"/>
    </location>
</feature>
<name>A0A914HZG9_GLORO</name>
<feature type="signal peptide" evidence="1">
    <location>
        <begin position="1"/>
        <end position="23"/>
    </location>
</feature>
<dbReference type="AlphaFoldDB" id="A0A914HZG9"/>
<dbReference type="Proteomes" id="UP000887572">
    <property type="component" value="Unplaced"/>
</dbReference>
<reference evidence="3" key="1">
    <citation type="submission" date="2022-11" db="UniProtKB">
        <authorList>
            <consortium name="WormBaseParasite"/>
        </authorList>
    </citation>
    <scope>IDENTIFICATION</scope>
</reference>
<dbReference type="WBParaSite" id="Gr19_v10_g5456.t1">
    <property type="protein sequence ID" value="Gr19_v10_g5456.t1"/>
    <property type="gene ID" value="Gr19_v10_g5456"/>
</dbReference>
<keyword evidence="1" id="KW-0732">Signal</keyword>
<sequence>MPLFPLYILCFLAFLLAFCPVYGVVHAFVGIPPQPRRERLSREERNKSSSSSSEVKEILTLEVRPSLAGNPLHAYRYTVQCGTMKIREHSRPESELVRWNYPNLEPEKVLFDFPRCGGNFAVYIFMCRRNQIDVNLWNKQYQMTISERNFLVEFHHYMKLDVSPSLAQMSNQMYYVEYRCTRNANDSDLLFRTHFKSETMVVLLDNPNCVAFTEKLWVVWPNQRQLGKPKMVKHNVGMRGQVNPVHEAKFSNHFLLEITPKLGHSRAYVVYVWCAGDKKSKRMKFTTTIREEWCLPSKCSLMVLINSKYRLKKKGLYDIAVAEADEDWASNIGSDEFPEQIVFRKIYGRSIDNGTTHKWQHSRKDQSVFFFF</sequence>
<evidence type="ECO:0000313" key="2">
    <source>
        <dbReference type="Proteomes" id="UP000887572"/>
    </source>
</evidence>
<evidence type="ECO:0000313" key="3">
    <source>
        <dbReference type="WBParaSite" id="Gr19_v10_g5456.t1"/>
    </source>
</evidence>
<accession>A0A914HZG9</accession>
<keyword evidence="2" id="KW-1185">Reference proteome</keyword>